<feature type="region of interest" description="Disordered" evidence="2">
    <location>
        <begin position="2315"/>
        <end position="2360"/>
    </location>
</feature>
<feature type="compositionally biased region" description="Basic and acidic residues" evidence="2">
    <location>
        <begin position="339"/>
        <end position="400"/>
    </location>
</feature>
<feature type="region of interest" description="Disordered" evidence="2">
    <location>
        <begin position="1265"/>
        <end position="1318"/>
    </location>
</feature>
<gene>
    <name evidence="3" type="ORF">LARSCL_LOCUS11692</name>
</gene>
<feature type="compositionally biased region" description="Low complexity" evidence="2">
    <location>
        <begin position="2650"/>
        <end position="2665"/>
    </location>
</feature>
<sequence length="2999" mass="330294">TKSEQEIDTEIDKNYEAESTSLSPKVAESSSTFEDSSHFEDATVTQKVGIVSDIRQQEKFTTSSSEFEYSTELHTKSSYHKGTEASKAVEEIDISPITLASEDGDTTSKSVALVNDFKNCDNLSISTEESTGETLKEEYSVVSLDTENIDGDINESGFSTAHAEEIDSSSISGISSTQTPHEVDYDAKSITPSSVFEQYSTVSEEKFTSVEGTSTTDKEKLLPSEEILNPTYEVADNEISNDFVTEFPAPDDGKFEGEGIFSKKKPVTVSDEATIKPEKHTTEEKHSTEWHAEAIETEQHTTESHAESIKPEQHYTQSHTETIESEQHTTKSYAISIKPEQHSTESHIESIKPEQHSTESHIESIEPEQHSTESHIESIEPEQHTTESHIEAVEPEHHTSESYAESIKPEHHTTESHIEAIESVKPTTESHFEIIEPEQHITKSHDESIKSEQHTTKPHIEVIEPEQHTTKSHIEAIYPEQHTTKPHIEVIEPEQHTTKSHIEATYPEQHTAESSAESIKPDQLTTLSHLEVFSPESETSEPHEETVKTQEIVTHIPESTVEEKVFFAVETSSEKEIPIPHESQEVDSQFHGLEETSTDQSEDKVYVTESEDHESKSVHTETSYPYEDITSHGLTDESEKSTEDLTEPQKSQDLADKSEIITSTSSTTSSSDHKISTAEFTSFPSSTEQSTVITDFVTTMESVKSTSAELSHSSDALVVETSDISIAEDDSSPTPRPEIVKSSATHKDGEFKPFSVESTSLPIMVIDDEIDAASTHDEKTIQAESSSPSTILSNEDIETTQEPDHSTSISSDQLKIDETIPDEDETPAIDGAHGEVTISEGTEYHSEATDKTIVPSTDSHHDTLSVSEESESDIIDAAEVSNGVGISTSQPENLILKDVTASTSQESKISSSTVKAITSKESTTEYTSSVSTTQLTTAPDKIEDSDKTETSFIVTGAEHPIEDVSLVQDIKSEHTSPENIHDVTHTRVFTTYEPTQEEKETTIKFESTEKPTTLQKTSTTVLAKTSTAFNRKREPWQEIERIDFILTRLAKEKLSWPNMSKFSDARVKALHSLCRMCRLEKTTTVQPDVPKDLASTSVAGDLTSTKTPEHSTHAIAEFDHKSPVVDHSEDEETIETFTDPPKKTEKPESHIKLSHTQKPPVSEEDATSTAVPQAPAVTEKQTEEKVVSSISTAEATSQESEDIFVTSEASELTSEPEKLDTHTTFSSDSTVVPTIVPSGTSTLLPKSEIVTQTVQTPILLETTQFTTTYDSPTEHGEIEDTKDEDAEPVTHDITVPRTTISSDNHTNDVSESSESSTSKLLEEEINLIEDSLKFTDHGQVHTESTTISKSSETTNAKEEQNFVFSNTPESVFPEESYDHSVLQNATEIISTEIDTKFQEHEKTTATISPQVGEISTLISSEESKDVPEVTGIESKSKTTLISEFSTSTDSSTKVEKAETSTIRLEEGLISTEYAELQNHTTVAPEISELDDSKPTEVASQTTSSYSSTEESSLIPKIKVTSQEAITLSETFDHSRTVHKVETVKTELTTKEYSEHVTSSSFIHQDGDETTYDSSNEQSELDLETEFQTSPKPIDDENASDESGLKHSTSFVEQSEETDESFVEHAEHTSTLKVLSENETKYPSVSIPPTTINRRDGSIHSTFTTVYDLISTPKPLKLDIVTESQHSTDEYISTDTESAEKLHETNKYLDVSTTKEEKPSTLPVPLSEDEAFKDSVVKQVTEKHKDSESTDYESLETGSTIYISKEFTATTSEDLVVKATTSKQLSSDILPKDSITGHGKISSSSTFSPETTSHAQQDTEVDLTDSDLKVEAAHSATTKHPQETEDIRLITEAQDIFGSTETHLVNDTKAVGLTENLLTDSDIINEITSPSDSKTSSENVPDLTHTSLTHTTKKISTQDYGFHKQTYPPEILDEGLEENIKEFFSITDAAKSNKTTSPDNFTAKSTIHITTLPEISSDITETSLDKHETIAESLSVSKESSIGSDSDILTTFPSFIAENLIDSSVSPPQQDNIPTVDADTTYLDQELVEKRPFESSTAVTGSNKLDESHSISIQTVNVFESELENQTLEVDDQKETLSTFEDKETVTSDSKVTIISDKSGFETSYSSSVSPTQDYGFHKEVYYPPKHEESTQFGQHYDTTKLPTSFSTHIDESMTQDSEISDHSSSIFASITNTPTDQTIDTGKKLTTDFEVTSVKQSTDAHSDVATEESTDKDTETSLDDAEIQVTDSDRASSAFSTSDATSTFHTGIISGAHSSDGGEIKQKPSLPTETTLSSSEFFTKEYTKSYVEDQKVTDNPQVEKLTKEPHFDTSSAFSLQTVSNEETKKKDESETVTATELSSTSSKPTDYDYLYTTYISNISLSDRFTKDADSFSTEKLEITGTTKEDTNVGEQHSILHGEGSDILTTASDNVASENISKESIIQTKSTSSHEPIQLINDATTDRLSDLDASELLRKTTVQDLAVSSITINPTTEFFDVEEHSTKPEASSKTATFLPKQTEIVSTHATEIFKDSTSTPQDHTKTVSVTSIYEDSDLHTEFSFNDRVSEHHKTDESDEIVSTKSPSTSIIDQFSTSSDHHNESYTETLHETTNSYGITNEESKFSNFSGARTSSPTSVTIERLGHDTSSSHIPTSTSFETSSFEFESSTGQGTRAEGIEKIYDIESFTIKESLSNETTTKTETDSTLIPSESWNVSGDKDKLVTINSSVSVDKSATTETHSTFSSSLASASTENAEGSTITHPQTTPSWAFDTGETSSTAGTSKSQEDTTSSVHYASSSTPHGELLETISSFFPHSSPPSILFESHKSSSFLSSSTTASSTSHKHTTAKPADDSTHHFPEDGYCLYENEIYNSAEQIPRKDPCEFCFCFRGDIICLQQSCPPPIRGCYATPINAVQEMHFNLSTTTTTTPDPRMGKYLPPADQSTGCEIEGNVYRVHQVVRPSSGPCMLCRCEMGGIMKCDPRDCQPQAPLLLRLNREFFKKR</sequence>
<keyword evidence="1" id="KW-0175">Coiled coil</keyword>
<feature type="region of interest" description="Disordered" evidence="2">
    <location>
        <begin position="572"/>
        <end position="690"/>
    </location>
</feature>
<feature type="compositionally biased region" description="Polar residues" evidence="2">
    <location>
        <begin position="17"/>
        <end position="34"/>
    </location>
</feature>
<comment type="caution">
    <text evidence="3">The sequence shown here is derived from an EMBL/GenBank/DDBJ whole genome shotgun (WGS) entry which is preliminary data.</text>
</comment>
<feature type="region of interest" description="Disordered" evidence="2">
    <location>
        <begin position="532"/>
        <end position="551"/>
    </location>
</feature>
<evidence type="ECO:0000256" key="2">
    <source>
        <dbReference type="SAM" id="MobiDB-lite"/>
    </source>
</evidence>
<evidence type="ECO:0000313" key="4">
    <source>
        <dbReference type="Proteomes" id="UP001497382"/>
    </source>
</evidence>
<feature type="compositionally biased region" description="Low complexity" evidence="2">
    <location>
        <begin position="1499"/>
        <end position="1509"/>
    </location>
</feature>
<dbReference type="SUPFAM" id="SSF57603">
    <property type="entry name" value="FnI-like domain"/>
    <property type="match status" value="2"/>
</dbReference>
<proteinExistence type="predicted"/>
<feature type="region of interest" description="Disordered" evidence="2">
    <location>
        <begin position="847"/>
        <end position="871"/>
    </location>
</feature>
<feature type="region of interest" description="Disordered" evidence="2">
    <location>
        <begin position="1551"/>
        <end position="1622"/>
    </location>
</feature>
<feature type="region of interest" description="Disordered" evidence="2">
    <location>
        <begin position="1485"/>
        <end position="1509"/>
    </location>
</feature>
<feature type="compositionally biased region" description="Low complexity" evidence="2">
    <location>
        <begin position="2251"/>
        <end position="2264"/>
    </location>
</feature>
<feature type="compositionally biased region" description="Basic and acidic residues" evidence="2">
    <location>
        <begin position="273"/>
        <end position="313"/>
    </location>
</feature>
<feature type="compositionally biased region" description="Polar residues" evidence="2">
    <location>
        <begin position="2575"/>
        <end position="2592"/>
    </location>
</feature>
<dbReference type="EMBL" id="CAXIEN010000147">
    <property type="protein sequence ID" value="CAL1281651.1"/>
    <property type="molecule type" value="Genomic_DNA"/>
</dbReference>
<dbReference type="Gene3D" id="6.20.200.20">
    <property type="match status" value="1"/>
</dbReference>
<feature type="compositionally biased region" description="Basic and acidic residues" evidence="2">
    <location>
        <begin position="1140"/>
        <end position="1151"/>
    </location>
</feature>
<feature type="compositionally biased region" description="Polar residues" evidence="2">
    <location>
        <begin position="2351"/>
        <end position="2360"/>
    </location>
</feature>
<dbReference type="Proteomes" id="UP001497382">
    <property type="component" value="Unassembled WGS sequence"/>
</dbReference>
<feature type="region of interest" description="Disordered" evidence="2">
    <location>
        <begin position="1088"/>
        <end position="1241"/>
    </location>
</feature>
<feature type="compositionally biased region" description="Polar residues" evidence="2">
    <location>
        <begin position="2753"/>
        <end position="2795"/>
    </location>
</feature>
<feature type="compositionally biased region" description="Low complexity" evidence="2">
    <location>
        <begin position="1801"/>
        <end position="1812"/>
    </location>
</feature>
<keyword evidence="4" id="KW-1185">Reference proteome</keyword>
<feature type="region of interest" description="Disordered" evidence="2">
    <location>
        <begin position="1"/>
        <end position="39"/>
    </location>
</feature>
<feature type="region of interest" description="Disordered" evidence="2">
    <location>
        <begin position="724"/>
        <end position="753"/>
    </location>
</feature>
<feature type="compositionally biased region" description="Polar residues" evidence="2">
    <location>
        <begin position="678"/>
        <end position="690"/>
    </location>
</feature>
<feature type="compositionally biased region" description="Polar residues" evidence="2">
    <location>
        <begin position="1296"/>
        <end position="1309"/>
    </location>
</feature>
<feature type="compositionally biased region" description="Low complexity" evidence="2">
    <location>
        <begin position="2734"/>
        <end position="2752"/>
    </location>
</feature>
<evidence type="ECO:0000256" key="1">
    <source>
        <dbReference type="SAM" id="Coils"/>
    </source>
</evidence>
<feature type="compositionally biased region" description="Basic and acidic residues" evidence="2">
    <location>
        <begin position="1107"/>
        <end position="1127"/>
    </location>
</feature>
<protein>
    <submittedName>
        <fullName evidence="3">Uncharacterized protein</fullName>
    </submittedName>
</protein>
<feature type="region of interest" description="Disordered" evidence="2">
    <location>
        <begin position="2641"/>
        <end position="2669"/>
    </location>
</feature>
<feature type="region of interest" description="Disordered" evidence="2">
    <location>
        <begin position="2564"/>
        <end position="2597"/>
    </location>
</feature>
<feature type="compositionally biased region" description="Basic and acidic residues" evidence="2">
    <location>
        <begin position="572"/>
        <end position="584"/>
    </location>
</feature>
<feature type="compositionally biased region" description="Polar residues" evidence="2">
    <location>
        <begin position="1188"/>
        <end position="1198"/>
    </location>
</feature>
<feature type="compositionally biased region" description="Basic and acidic residues" evidence="2">
    <location>
        <begin position="634"/>
        <end position="643"/>
    </location>
</feature>
<feature type="region of interest" description="Disordered" evidence="2">
    <location>
        <begin position="266"/>
        <end position="413"/>
    </location>
</feature>
<evidence type="ECO:0000313" key="3">
    <source>
        <dbReference type="EMBL" id="CAL1281651.1"/>
    </source>
</evidence>
<feature type="region of interest" description="Disordered" evidence="2">
    <location>
        <begin position="2729"/>
        <end position="2795"/>
    </location>
</feature>
<feature type="non-terminal residue" evidence="3">
    <location>
        <position position="1"/>
    </location>
</feature>
<feature type="region of interest" description="Disordered" evidence="2">
    <location>
        <begin position="771"/>
        <end position="815"/>
    </location>
</feature>
<feature type="coiled-coil region" evidence="1">
    <location>
        <begin position="2075"/>
        <end position="2102"/>
    </location>
</feature>
<feature type="region of interest" description="Disordered" evidence="2">
    <location>
        <begin position="2830"/>
        <end position="2850"/>
    </location>
</feature>
<organism evidence="3 4">
    <name type="scientific">Larinioides sclopetarius</name>
    <dbReference type="NCBI Taxonomy" id="280406"/>
    <lineage>
        <taxon>Eukaryota</taxon>
        <taxon>Metazoa</taxon>
        <taxon>Ecdysozoa</taxon>
        <taxon>Arthropoda</taxon>
        <taxon>Chelicerata</taxon>
        <taxon>Arachnida</taxon>
        <taxon>Araneae</taxon>
        <taxon>Araneomorphae</taxon>
        <taxon>Entelegynae</taxon>
        <taxon>Araneoidea</taxon>
        <taxon>Araneidae</taxon>
        <taxon>Larinioides</taxon>
    </lineage>
</organism>
<feature type="compositionally biased region" description="Polar residues" evidence="2">
    <location>
        <begin position="782"/>
        <end position="793"/>
    </location>
</feature>
<feature type="compositionally biased region" description="Basic and acidic residues" evidence="2">
    <location>
        <begin position="1"/>
        <end position="16"/>
    </location>
</feature>
<reference evidence="3 4" key="1">
    <citation type="submission" date="2024-04" db="EMBL/GenBank/DDBJ databases">
        <authorList>
            <person name="Rising A."/>
            <person name="Reimegard J."/>
            <person name="Sonavane S."/>
            <person name="Akerstrom W."/>
            <person name="Nylinder S."/>
            <person name="Hedman E."/>
            <person name="Kallberg Y."/>
        </authorList>
    </citation>
    <scope>NUCLEOTIDE SEQUENCE [LARGE SCALE GENOMIC DNA]</scope>
</reference>
<feature type="compositionally biased region" description="Polar residues" evidence="2">
    <location>
        <begin position="2328"/>
        <end position="2340"/>
    </location>
</feature>
<feature type="region of interest" description="Disordered" evidence="2">
    <location>
        <begin position="1788"/>
        <end position="1821"/>
    </location>
</feature>
<name>A0AAV2ACB6_9ARAC</name>
<feature type="compositionally biased region" description="Polar residues" evidence="2">
    <location>
        <begin position="1222"/>
        <end position="1241"/>
    </location>
</feature>
<accession>A0AAV2ACB6</accession>
<feature type="compositionally biased region" description="Basic and acidic residues" evidence="2">
    <location>
        <begin position="2218"/>
        <end position="2235"/>
    </location>
</feature>
<feature type="region of interest" description="Disordered" evidence="2">
    <location>
        <begin position="2212"/>
        <end position="2292"/>
    </location>
</feature>
<feature type="compositionally biased region" description="Polar residues" evidence="2">
    <location>
        <begin position="1094"/>
        <end position="1106"/>
    </location>
</feature>